<dbReference type="Proteomes" id="UP000717364">
    <property type="component" value="Unassembled WGS sequence"/>
</dbReference>
<organism evidence="1 2">
    <name type="scientific">Leptothoe spongobia TAU-MAC 1115</name>
    <dbReference type="NCBI Taxonomy" id="1967444"/>
    <lineage>
        <taxon>Bacteria</taxon>
        <taxon>Bacillati</taxon>
        <taxon>Cyanobacteriota</taxon>
        <taxon>Cyanophyceae</taxon>
        <taxon>Nodosilineales</taxon>
        <taxon>Cymatolegaceae</taxon>
        <taxon>Leptothoe</taxon>
        <taxon>Leptothoe spongobia</taxon>
    </lineage>
</organism>
<evidence type="ECO:0000313" key="1">
    <source>
        <dbReference type="EMBL" id="MBT9314858.1"/>
    </source>
</evidence>
<dbReference type="RefSeq" id="WP_215607930.1">
    <property type="nucleotide sequence ID" value="NZ_JADOES010000007.1"/>
</dbReference>
<gene>
    <name evidence="1" type="ORF">IXB50_05420</name>
</gene>
<evidence type="ECO:0000313" key="2">
    <source>
        <dbReference type="Proteomes" id="UP000717364"/>
    </source>
</evidence>
<reference evidence="1" key="1">
    <citation type="submission" date="2020-11" db="EMBL/GenBank/DDBJ databases">
        <authorList>
            <person name="Konstantinou D."/>
            <person name="Gkelis S."/>
            <person name="Popin R."/>
            <person name="Fewer D."/>
            <person name="Sivonen K."/>
        </authorList>
    </citation>
    <scope>NUCLEOTIDE SEQUENCE</scope>
    <source>
        <strain evidence="1">TAU-MAC 1115</strain>
    </source>
</reference>
<name>A0A947DD83_9CYAN</name>
<dbReference type="EMBL" id="JADOES010000007">
    <property type="protein sequence ID" value="MBT9314858.1"/>
    <property type="molecule type" value="Genomic_DNA"/>
</dbReference>
<keyword evidence="2" id="KW-1185">Reference proteome</keyword>
<sequence length="275" mass="30860">MYCIKLTLQPTAGMTFRILPGSILNIATYPFVPPTTLSGFLRRLGMLSVGLELPETRINKEKPPTYTLPPRYTALGAYPTPGSWHGVHRTYRKGMREFNHDSFSKIYQEKDRANFQLHTWEYLIAEELTGYVVADTPEGLEHFQDLEAYGCKLGKEGFAFVSGTSDVLTLQSMNVAAIPSTILPMEALLQSNPFVGGCDIYNLYRYQQTDQSITESDREGFLDTQPSSVEGFVPFVAGYFSSPLNNPPTLDYYTDQEDIYIPAALIELLRGEVHA</sequence>
<reference evidence="1" key="2">
    <citation type="journal article" date="2021" name="Mar. Drugs">
        <title>Genome Reduction and Secondary Metabolism of the Marine Sponge-Associated Cyanobacterium Leptothoe.</title>
        <authorList>
            <person name="Konstantinou D."/>
            <person name="Popin R.V."/>
            <person name="Fewer D.P."/>
            <person name="Sivonen K."/>
            <person name="Gkelis S."/>
        </authorList>
    </citation>
    <scope>NUCLEOTIDE SEQUENCE</scope>
    <source>
        <strain evidence="1">TAU-MAC 1115</strain>
    </source>
</reference>
<accession>A0A947DD83</accession>
<dbReference type="AlphaFoldDB" id="A0A947DD83"/>
<protein>
    <submittedName>
        <fullName evidence="1">Uncharacterized protein</fullName>
    </submittedName>
</protein>
<proteinExistence type="predicted"/>
<comment type="caution">
    <text evidence="1">The sequence shown here is derived from an EMBL/GenBank/DDBJ whole genome shotgun (WGS) entry which is preliminary data.</text>
</comment>